<dbReference type="PANTHER" id="PTHR32054">
    <property type="entry name" value="HEAVY CHAIN, PUTATIVE, EXPRESSED-RELATED-RELATED"/>
    <property type="match status" value="1"/>
</dbReference>
<dbReference type="InterPro" id="IPR008545">
    <property type="entry name" value="Web"/>
</dbReference>
<organism evidence="4 5">
    <name type="scientific">Vitis vinifera</name>
    <name type="common">Grape</name>
    <dbReference type="NCBI Taxonomy" id="29760"/>
    <lineage>
        <taxon>Eukaryota</taxon>
        <taxon>Viridiplantae</taxon>
        <taxon>Streptophyta</taxon>
        <taxon>Embryophyta</taxon>
        <taxon>Tracheophyta</taxon>
        <taxon>Spermatophyta</taxon>
        <taxon>Magnoliopsida</taxon>
        <taxon>eudicotyledons</taxon>
        <taxon>Gunneridae</taxon>
        <taxon>Pentapetalae</taxon>
        <taxon>rosids</taxon>
        <taxon>Vitales</taxon>
        <taxon>Vitaceae</taxon>
        <taxon>Viteae</taxon>
        <taxon>Vitis</taxon>
    </lineage>
</organism>
<accession>A0A438IVF7</accession>
<evidence type="ECO:0000313" key="5">
    <source>
        <dbReference type="Proteomes" id="UP000288805"/>
    </source>
</evidence>
<evidence type="ECO:0000313" key="4">
    <source>
        <dbReference type="EMBL" id="RVX00722.1"/>
    </source>
</evidence>
<feature type="compositionally biased region" description="Basic and acidic residues" evidence="3">
    <location>
        <begin position="30"/>
        <end position="49"/>
    </location>
</feature>
<dbReference type="PANTHER" id="PTHR32054:SF4">
    <property type="entry name" value="OS07G0677900 PROTEIN"/>
    <property type="match status" value="1"/>
</dbReference>
<protein>
    <submittedName>
        <fullName evidence="4">WEB family protein</fullName>
    </submittedName>
</protein>
<evidence type="ECO:0000256" key="1">
    <source>
        <dbReference type="ARBA" id="ARBA00005485"/>
    </source>
</evidence>
<dbReference type="EMBL" id="QGNW01000080">
    <property type="protein sequence ID" value="RVX00722.1"/>
    <property type="molecule type" value="Genomic_DNA"/>
</dbReference>
<comment type="caution">
    <text evidence="4">The sequence shown here is derived from an EMBL/GenBank/DDBJ whole genome shotgun (WGS) entry which is preliminary data.</text>
</comment>
<feature type="region of interest" description="Disordered" evidence="3">
    <location>
        <begin position="18"/>
        <end position="53"/>
    </location>
</feature>
<dbReference type="AlphaFoldDB" id="A0A438IVF7"/>
<name>A0A438IVF7_VITVI</name>
<comment type="similarity">
    <text evidence="1">Belongs to the WEB family.</text>
</comment>
<keyword evidence="2" id="KW-0175">Coiled coil</keyword>
<dbReference type="Proteomes" id="UP000288805">
    <property type="component" value="Unassembled WGS sequence"/>
</dbReference>
<dbReference type="Pfam" id="PF05701">
    <property type="entry name" value="WEMBL"/>
    <property type="match status" value="1"/>
</dbReference>
<evidence type="ECO:0000256" key="2">
    <source>
        <dbReference type="ARBA" id="ARBA00023054"/>
    </source>
</evidence>
<reference evidence="4 5" key="1">
    <citation type="journal article" date="2018" name="PLoS Genet.">
        <title>Population sequencing reveals clonal diversity and ancestral inbreeding in the grapevine cultivar Chardonnay.</title>
        <authorList>
            <person name="Roach M.J."/>
            <person name="Johnson D.L."/>
            <person name="Bohlmann J."/>
            <person name="van Vuuren H.J."/>
            <person name="Jones S.J."/>
            <person name="Pretorius I.S."/>
            <person name="Schmidt S.A."/>
            <person name="Borneman A.R."/>
        </authorList>
    </citation>
    <scope>NUCLEOTIDE SEQUENCE [LARGE SCALE GENOMIC DNA]</scope>
    <source>
        <strain evidence="5">cv. Chardonnay</strain>
        <tissue evidence="4">Leaf</tissue>
    </source>
</reference>
<evidence type="ECO:0000256" key="3">
    <source>
        <dbReference type="SAM" id="MobiDB-lite"/>
    </source>
</evidence>
<sequence>MAETLKFGTGVEVGNNGVVDSGVKMGNPKGRSEAGSEEWKKEGGGRGEIDTSAPFESVKEAASRFGGIGFWKPSHCKLSEAEEICLMELWISCVASYH</sequence>
<proteinExistence type="inferred from homology"/>
<gene>
    <name evidence="4" type="primary">VvCHDp000793</name>
    <name evidence="4" type="ORF">CK203_030308</name>
</gene>